<dbReference type="NCBIfam" id="TIGR00254">
    <property type="entry name" value="GGDEF"/>
    <property type="match status" value="1"/>
</dbReference>
<dbReference type="SUPFAM" id="SSF49879">
    <property type="entry name" value="SMAD/FHA domain"/>
    <property type="match status" value="1"/>
</dbReference>
<dbReference type="InterPro" id="IPR029787">
    <property type="entry name" value="Nucleotide_cyclase"/>
</dbReference>
<dbReference type="PROSITE" id="PS50887">
    <property type="entry name" value="GGDEF"/>
    <property type="match status" value="1"/>
</dbReference>
<dbReference type="EMBL" id="AP017470">
    <property type="protein sequence ID" value="BBB31834.1"/>
    <property type="molecule type" value="Genomic_DNA"/>
</dbReference>
<dbReference type="Pfam" id="PF00990">
    <property type="entry name" value="GGDEF"/>
    <property type="match status" value="1"/>
</dbReference>
<evidence type="ECO:0000313" key="2">
    <source>
        <dbReference type="EMBL" id="BBB31834.1"/>
    </source>
</evidence>
<dbReference type="PANTHER" id="PTHR33121">
    <property type="entry name" value="CYCLIC DI-GMP PHOSPHODIESTERASE PDEF"/>
    <property type="match status" value="1"/>
</dbReference>
<dbReference type="AlphaFoldDB" id="A0A7R6PDN9"/>
<dbReference type="InterPro" id="IPR050706">
    <property type="entry name" value="Cyclic-di-GMP_PDE-like"/>
</dbReference>
<sequence>MYGRDRRIPVNVSEDKCDLPKLCYLFVISGKEENDFFKIPKETFLIGSSLGCDFRLSDKKIPSFCIEAKPVFKNDSLVKLKIKLLKGNVFIGNKKVTKADLKIGDVLRIGNTVFKLEKIYPFEIEYRNLIEEKIKKGYVLDREDSFYFLEKFFNIAEKYKRPLSLIVFQVDYFSLIKDSFSEKEIEQIFREARRIYKKTIRKSDILGRIEENKFVIILPETHEIGAITLARRIKERFKTAVFRVEGEEHTFSVSQGVVSLDCHHYSNFEEFLLAGEKFLEKAVKKGKASIEYCREVNA</sequence>
<name>A0A7R6PDN9_9BACT</name>
<reference evidence="2 3" key="1">
    <citation type="journal article" date="2012" name="Extremophiles">
        <title>Thermotomaculum hydrothermale gen. nov., sp. nov., a novel heterotrophic thermophile within the phylum Acidobacteria from a deep-sea hydrothermal vent chimney in the Southern Okinawa Trough.</title>
        <authorList>
            <person name="Izumi H."/>
            <person name="Nunoura T."/>
            <person name="Miyazaki M."/>
            <person name="Mino S."/>
            <person name="Toki T."/>
            <person name="Takai K."/>
            <person name="Sako Y."/>
            <person name="Sawabe T."/>
            <person name="Nakagawa S."/>
        </authorList>
    </citation>
    <scope>NUCLEOTIDE SEQUENCE [LARGE SCALE GENOMIC DNA]</scope>
    <source>
        <strain evidence="2 3">AC55</strain>
    </source>
</reference>
<dbReference type="Gene3D" id="3.30.70.270">
    <property type="match status" value="1"/>
</dbReference>
<dbReference type="InterPro" id="IPR008984">
    <property type="entry name" value="SMAD_FHA_dom_sf"/>
</dbReference>
<dbReference type="GO" id="GO:0071111">
    <property type="term" value="F:cyclic-guanylate-specific phosphodiesterase activity"/>
    <property type="evidence" value="ECO:0007669"/>
    <property type="project" value="InterPro"/>
</dbReference>
<organism evidence="2 3">
    <name type="scientific">Thermotomaculum hydrothermale</name>
    <dbReference type="NCBI Taxonomy" id="981385"/>
    <lineage>
        <taxon>Bacteria</taxon>
        <taxon>Pseudomonadati</taxon>
        <taxon>Acidobacteriota</taxon>
        <taxon>Holophagae</taxon>
        <taxon>Thermotomaculales</taxon>
        <taxon>Thermotomaculaceae</taxon>
        <taxon>Thermotomaculum</taxon>
    </lineage>
</organism>
<dbReference type="InterPro" id="IPR000160">
    <property type="entry name" value="GGDEF_dom"/>
</dbReference>
<feature type="domain" description="GGDEF" evidence="1">
    <location>
        <begin position="161"/>
        <end position="295"/>
    </location>
</feature>
<keyword evidence="3" id="KW-1185">Reference proteome</keyword>
<dbReference type="Proteomes" id="UP000595564">
    <property type="component" value="Chromosome"/>
</dbReference>
<dbReference type="InterPro" id="IPR043128">
    <property type="entry name" value="Rev_trsase/Diguanyl_cyclase"/>
</dbReference>
<evidence type="ECO:0000259" key="1">
    <source>
        <dbReference type="PROSITE" id="PS50887"/>
    </source>
</evidence>
<dbReference type="SUPFAM" id="SSF55073">
    <property type="entry name" value="Nucleotide cyclase"/>
    <property type="match status" value="1"/>
</dbReference>
<protein>
    <submittedName>
        <fullName evidence="2">Signal transduction protein</fullName>
    </submittedName>
</protein>
<accession>A0A7R6PDN9</accession>
<dbReference type="PANTHER" id="PTHR33121:SF71">
    <property type="entry name" value="OXYGEN SENSOR PROTEIN DOSP"/>
    <property type="match status" value="1"/>
</dbReference>
<dbReference type="KEGG" id="thyd:TTHT_0208"/>
<dbReference type="SMART" id="SM00267">
    <property type="entry name" value="GGDEF"/>
    <property type="match status" value="1"/>
</dbReference>
<dbReference type="CDD" id="cd01949">
    <property type="entry name" value="GGDEF"/>
    <property type="match status" value="1"/>
</dbReference>
<dbReference type="RefSeq" id="WP_201328167.1">
    <property type="nucleotide sequence ID" value="NZ_AP017470.1"/>
</dbReference>
<gene>
    <name evidence="2" type="ORF">TTHT_0208</name>
</gene>
<proteinExistence type="predicted"/>
<evidence type="ECO:0000313" key="3">
    <source>
        <dbReference type="Proteomes" id="UP000595564"/>
    </source>
</evidence>
<dbReference type="CDD" id="cd00060">
    <property type="entry name" value="FHA"/>
    <property type="match status" value="1"/>
</dbReference>
<dbReference type="Gene3D" id="2.60.200.20">
    <property type="match status" value="1"/>
</dbReference>